<reference evidence="8" key="1">
    <citation type="journal article" date="2019" name="Int. J. Syst. Evol. Microbiol.">
        <title>The Global Catalogue of Microorganisms (GCM) 10K type strain sequencing project: providing services to taxonomists for standard genome sequencing and annotation.</title>
        <authorList>
            <consortium name="The Broad Institute Genomics Platform"/>
            <consortium name="The Broad Institute Genome Sequencing Center for Infectious Disease"/>
            <person name="Wu L."/>
            <person name="Ma J."/>
        </authorList>
    </citation>
    <scope>NUCLEOTIDE SEQUENCE [LARGE SCALE GENOMIC DNA]</scope>
    <source>
        <strain evidence="8">CGMCC 4.7397</strain>
    </source>
</reference>
<evidence type="ECO:0000313" key="7">
    <source>
        <dbReference type="EMBL" id="MFC5948837.1"/>
    </source>
</evidence>
<evidence type="ECO:0000256" key="4">
    <source>
        <dbReference type="PROSITE-ProRule" id="PRU00335"/>
    </source>
</evidence>
<dbReference type="EMBL" id="JBHSQK010000021">
    <property type="protein sequence ID" value="MFC5948837.1"/>
    <property type="molecule type" value="Genomic_DNA"/>
</dbReference>
<accession>A0ABW1I574</accession>
<feature type="DNA-binding region" description="H-T-H motif" evidence="4">
    <location>
        <begin position="58"/>
        <end position="77"/>
    </location>
</feature>
<proteinExistence type="predicted"/>
<dbReference type="PANTHER" id="PTHR30055">
    <property type="entry name" value="HTH-TYPE TRANSCRIPTIONAL REGULATOR RUTR"/>
    <property type="match status" value="1"/>
</dbReference>
<dbReference type="RefSeq" id="WP_379565910.1">
    <property type="nucleotide sequence ID" value="NZ_JBHSQK010000021.1"/>
</dbReference>
<dbReference type="InterPro" id="IPR009057">
    <property type="entry name" value="Homeodomain-like_sf"/>
</dbReference>
<gene>
    <name evidence="7" type="ORF">ACFQH9_11170</name>
</gene>
<dbReference type="SUPFAM" id="SSF46689">
    <property type="entry name" value="Homeodomain-like"/>
    <property type="match status" value="1"/>
</dbReference>
<evidence type="ECO:0000256" key="1">
    <source>
        <dbReference type="ARBA" id="ARBA00023015"/>
    </source>
</evidence>
<sequence>MATSERPEGRDEGARAGDSQARRDSRRRTAQARRSRTRAALIVAAREVFGAQGWAEARMEEVARAAGVSAATAYNHFPSKYALIGAAFAVAWQEGLDDGAAAPGDAPGVPGLQGARTRELAAHLRRISHIARRHQPLTAAFAGAVQEYTARVQRRPSARDFDDPRLSTPVPDRIAVLLDAAQREGELGRQRDPADLAEQLTFLLFLRCSTHPEEDAAATAEMLLAIAVGVLPAGPG</sequence>
<keyword evidence="1" id="KW-0805">Transcription regulation</keyword>
<dbReference type="PROSITE" id="PS50977">
    <property type="entry name" value="HTH_TETR_2"/>
    <property type="match status" value="1"/>
</dbReference>
<evidence type="ECO:0000313" key="8">
    <source>
        <dbReference type="Proteomes" id="UP001596119"/>
    </source>
</evidence>
<evidence type="ECO:0000259" key="6">
    <source>
        <dbReference type="PROSITE" id="PS50977"/>
    </source>
</evidence>
<feature type="domain" description="HTH tetR-type" evidence="6">
    <location>
        <begin position="35"/>
        <end position="95"/>
    </location>
</feature>
<dbReference type="Pfam" id="PF00440">
    <property type="entry name" value="TetR_N"/>
    <property type="match status" value="1"/>
</dbReference>
<dbReference type="Proteomes" id="UP001596119">
    <property type="component" value="Unassembled WGS sequence"/>
</dbReference>
<dbReference type="PRINTS" id="PR00455">
    <property type="entry name" value="HTHTETR"/>
</dbReference>
<dbReference type="InterPro" id="IPR001647">
    <property type="entry name" value="HTH_TetR"/>
</dbReference>
<name>A0ABW1I574_9PSEU</name>
<organism evidence="7 8">
    <name type="scientific">Pseudonocardia lutea</name>
    <dbReference type="NCBI Taxonomy" id="2172015"/>
    <lineage>
        <taxon>Bacteria</taxon>
        <taxon>Bacillati</taxon>
        <taxon>Actinomycetota</taxon>
        <taxon>Actinomycetes</taxon>
        <taxon>Pseudonocardiales</taxon>
        <taxon>Pseudonocardiaceae</taxon>
        <taxon>Pseudonocardia</taxon>
    </lineage>
</organism>
<evidence type="ECO:0000256" key="2">
    <source>
        <dbReference type="ARBA" id="ARBA00023125"/>
    </source>
</evidence>
<comment type="caution">
    <text evidence="7">The sequence shown here is derived from an EMBL/GenBank/DDBJ whole genome shotgun (WGS) entry which is preliminary data.</text>
</comment>
<feature type="compositionally biased region" description="Basic and acidic residues" evidence="5">
    <location>
        <begin position="1"/>
        <end position="23"/>
    </location>
</feature>
<dbReference type="Gene3D" id="1.10.357.10">
    <property type="entry name" value="Tetracycline Repressor, domain 2"/>
    <property type="match status" value="1"/>
</dbReference>
<keyword evidence="3" id="KW-0804">Transcription</keyword>
<keyword evidence="2 4" id="KW-0238">DNA-binding</keyword>
<feature type="compositionally biased region" description="Basic residues" evidence="5">
    <location>
        <begin position="24"/>
        <end position="36"/>
    </location>
</feature>
<feature type="region of interest" description="Disordered" evidence="5">
    <location>
        <begin position="1"/>
        <end position="36"/>
    </location>
</feature>
<dbReference type="InterPro" id="IPR050109">
    <property type="entry name" value="HTH-type_TetR-like_transc_reg"/>
</dbReference>
<keyword evidence="8" id="KW-1185">Reference proteome</keyword>
<dbReference type="PANTHER" id="PTHR30055:SF234">
    <property type="entry name" value="HTH-TYPE TRANSCRIPTIONAL REGULATOR BETI"/>
    <property type="match status" value="1"/>
</dbReference>
<protein>
    <submittedName>
        <fullName evidence="7">TetR family transcriptional regulator</fullName>
    </submittedName>
</protein>
<evidence type="ECO:0000256" key="5">
    <source>
        <dbReference type="SAM" id="MobiDB-lite"/>
    </source>
</evidence>
<evidence type="ECO:0000256" key="3">
    <source>
        <dbReference type="ARBA" id="ARBA00023163"/>
    </source>
</evidence>